<feature type="signal peptide" evidence="1">
    <location>
        <begin position="1"/>
        <end position="23"/>
    </location>
</feature>
<comment type="caution">
    <text evidence="2">The sequence shown here is derived from an EMBL/GenBank/DDBJ whole genome shotgun (WGS) entry which is preliminary data.</text>
</comment>
<name>A0A2P8VM91_9ENTR</name>
<dbReference type="EMBL" id="PYEP01000003">
    <property type="protein sequence ID" value="PSN08188.1"/>
    <property type="molecule type" value="Genomic_DNA"/>
</dbReference>
<feature type="chain" id="PRO_5015110734" evidence="1">
    <location>
        <begin position="24"/>
        <end position="97"/>
    </location>
</feature>
<evidence type="ECO:0000313" key="3">
    <source>
        <dbReference type="Proteomes" id="UP000240212"/>
    </source>
</evidence>
<keyword evidence="3" id="KW-1185">Reference proteome</keyword>
<sequence length="97" mass="10545">MTLRLAGMLVALAIGLTAGNTAAAREARLSDEQITRQIIQDSIASYSGNCACPFNRARNGSACGKRSAWSRAGGESPLCYKEDVTQEMIDRWRETHP</sequence>
<organism evidence="2 3">
    <name type="scientific">Siccibacter turicensis</name>
    <dbReference type="NCBI Taxonomy" id="357233"/>
    <lineage>
        <taxon>Bacteria</taxon>
        <taxon>Pseudomonadati</taxon>
        <taxon>Pseudomonadota</taxon>
        <taxon>Gammaproteobacteria</taxon>
        <taxon>Enterobacterales</taxon>
        <taxon>Enterobacteriaceae</taxon>
        <taxon>Siccibacter</taxon>
    </lineage>
</organism>
<reference evidence="2 3" key="1">
    <citation type="submission" date="2018-03" db="EMBL/GenBank/DDBJ databases">
        <title>Draft genome sequence of the first documented clinical Siccibacter turicensis isolate in Austria.</title>
        <authorList>
            <person name="Lepuschitz S."/>
            <person name="Pekard-Amenitsch S."/>
            <person name="Haunold R."/>
            <person name="Schill S."/>
            <person name="Mach R."/>
            <person name="Allerberger F."/>
            <person name="Ruppitsch W."/>
            <person name="Forsythe S.J."/>
        </authorList>
    </citation>
    <scope>NUCLEOTIDE SEQUENCE [LARGE SCALE GENOMIC DNA]</scope>
    <source>
        <strain evidence="2 3">6100069499-17</strain>
    </source>
</reference>
<proteinExistence type="predicted"/>
<dbReference type="STRING" id="1388748.GCA_000463155_02649"/>
<evidence type="ECO:0000313" key="2">
    <source>
        <dbReference type="EMBL" id="PSN08188.1"/>
    </source>
</evidence>
<protein>
    <submittedName>
        <fullName evidence="2">Uncharacterized protein</fullName>
    </submittedName>
</protein>
<keyword evidence="1" id="KW-0732">Signal</keyword>
<dbReference type="AlphaFoldDB" id="A0A2P8VM91"/>
<accession>A0A2P8VM91</accession>
<evidence type="ECO:0000256" key="1">
    <source>
        <dbReference type="SAM" id="SignalP"/>
    </source>
</evidence>
<dbReference type="Proteomes" id="UP000240212">
    <property type="component" value="Unassembled WGS sequence"/>
</dbReference>
<gene>
    <name evidence="2" type="ORF">C7G83_08390</name>
</gene>
<dbReference type="OrthoDB" id="5525214at2"/>